<evidence type="ECO:0000313" key="1">
    <source>
        <dbReference type="EMBL" id="RNA21018.1"/>
    </source>
</evidence>
<gene>
    <name evidence="1" type="ORF">BpHYR1_019470</name>
</gene>
<reference evidence="1 2" key="1">
    <citation type="journal article" date="2018" name="Sci. Rep.">
        <title>Genomic signatures of local adaptation to the degree of environmental predictability in rotifers.</title>
        <authorList>
            <person name="Franch-Gras L."/>
            <person name="Hahn C."/>
            <person name="Garcia-Roger E.M."/>
            <person name="Carmona M.J."/>
            <person name="Serra M."/>
            <person name="Gomez A."/>
        </authorList>
    </citation>
    <scope>NUCLEOTIDE SEQUENCE [LARGE SCALE GENOMIC DNA]</scope>
    <source>
        <strain evidence="1">HYR1</strain>
    </source>
</reference>
<proteinExistence type="predicted"/>
<dbReference type="Proteomes" id="UP000276133">
    <property type="component" value="Unassembled WGS sequence"/>
</dbReference>
<name>A0A3M7RCM7_BRAPC</name>
<protein>
    <submittedName>
        <fullName evidence="1">Uncharacterized protein</fullName>
    </submittedName>
</protein>
<accession>A0A3M7RCM7</accession>
<comment type="caution">
    <text evidence="1">The sequence shown here is derived from an EMBL/GenBank/DDBJ whole genome shotgun (WGS) entry which is preliminary data.</text>
</comment>
<organism evidence="1 2">
    <name type="scientific">Brachionus plicatilis</name>
    <name type="common">Marine rotifer</name>
    <name type="synonym">Brachionus muelleri</name>
    <dbReference type="NCBI Taxonomy" id="10195"/>
    <lineage>
        <taxon>Eukaryota</taxon>
        <taxon>Metazoa</taxon>
        <taxon>Spiralia</taxon>
        <taxon>Gnathifera</taxon>
        <taxon>Rotifera</taxon>
        <taxon>Eurotatoria</taxon>
        <taxon>Monogononta</taxon>
        <taxon>Pseudotrocha</taxon>
        <taxon>Ploima</taxon>
        <taxon>Brachionidae</taxon>
        <taxon>Brachionus</taxon>
    </lineage>
</organism>
<sequence>MDKARIHFQSNHKSRQETNIGHHKVALKIYLNNQAYQTDRVDLNKLSISTYQSIYTILCQHPSNLTISCIKKLKISIKPLGWRLSLMVVDGHVNQLRVSIKISWMLQLQLIRINRIISNILVIGSEHSVMLNSAIDQTRVVVHGKIVITRLVL</sequence>
<evidence type="ECO:0000313" key="2">
    <source>
        <dbReference type="Proteomes" id="UP000276133"/>
    </source>
</evidence>
<keyword evidence="2" id="KW-1185">Reference proteome</keyword>
<dbReference type="EMBL" id="REGN01003747">
    <property type="protein sequence ID" value="RNA21018.1"/>
    <property type="molecule type" value="Genomic_DNA"/>
</dbReference>
<dbReference type="AlphaFoldDB" id="A0A3M7RCM7"/>